<feature type="transmembrane region" description="Helical" evidence="19">
    <location>
        <begin position="119"/>
        <end position="136"/>
    </location>
</feature>
<keyword evidence="11 18" id="KW-0812">Transmembrane</keyword>
<feature type="transmembrane region" description="Helical" evidence="19">
    <location>
        <begin position="156"/>
        <end position="175"/>
    </location>
</feature>
<reference evidence="21 22" key="1">
    <citation type="submission" date="2018-07" db="EMBL/GenBank/DDBJ databases">
        <title>Freshwater and sediment microbial communities from various areas in North America, analyzing microbe dynamics in response to fracking.</title>
        <authorList>
            <person name="Lamendella R."/>
        </authorList>
    </citation>
    <scope>NUCLEOTIDE SEQUENCE [LARGE SCALE GENOMIC DNA]</scope>
    <source>
        <strain evidence="21 22">114E</strain>
        <strain evidence="20 23">114E_o</strain>
    </source>
</reference>
<dbReference type="GO" id="GO:0005886">
    <property type="term" value="C:plasma membrane"/>
    <property type="evidence" value="ECO:0007669"/>
    <property type="project" value="UniProtKB-SubCell"/>
</dbReference>
<keyword evidence="16" id="KW-0594">Phospholipid biosynthesis</keyword>
<keyword evidence="17" id="KW-1208">Phospholipid metabolism</keyword>
<evidence type="ECO:0000256" key="19">
    <source>
        <dbReference type="SAM" id="Phobius"/>
    </source>
</evidence>
<evidence type="ECO:0000256" key="13">
    <source>
        <dbReference type="ARBA" id="ARBA00022989"/>
    </source>
</evidence>
<comment type="subcellular location">
    <subcellularLocation>
        <location evidence="2">Cell membrane</location>
        <topology evidence="2">Multi-pass membrane protein</topology>
    </subcellularLocation>
</comment>
<dbReference type="PANTHER" id="PTHR46382">
    <property type="entry name" value="PHOSPHATIDATE CYTIDYLYLTRANSFERASE"/>
    <property type="match status" value="1"/>
</dbReference>
<comment type="catalytic activity">
    <reaction evidence="1 18">
        <text>a 1,2-diacyl-sn-glycero-3-phosphate + CTP + H(+) = a CDP-1,2-diacyl-sn-glycerol + diphosphate</text>
        <dbReference type="Rhea" id="RHEA:16229"/>
        <dbReference type="ChEBI" id="CHEBI:15378"/>
        <dbReference type="ChEBI" id="CHEBI:33019"/>
        <dbReference type="ChEBI" id="CHEBI:37563"/>
        <dbReference type="ChEBI" id="CHEBI:58332"/>
        <dbReference type="ChEBI" id="CHEBI:58608"/>
        <dbReference type="EC" id="2.7.7.41"/>
    </reaction>
</comment>
<dbReference type="UniPathway" id="UPA00557">
    <property type="reaction ID" value="UER00614"/>
</dbReference>
<dbReference type="PANTHER" id="PTHR46382:SF1">
    <property type="entry name" value="PHOSPHATIDATE CYTIDYLYLTRANSFERASE"/>
    <property type="match status" value="1"/>
</dbReference>
<proteinExistence type="inferred from homology"/>
<evidence type="ECO:0000256" key="1">
    <source>
        <dbReference type="ARBA" id="ARBA00001698"/>
    </source>
</evidence>
<evidence type="ECO:0000256" key="8">
    <source>
        <dbReference type="ARBA" id="ARBA00022475"/>
    </source>
</evidence>
<dbReference type="Pfam" id="PF01148">
    <property type="entry name" value="CTP_transf_1"/>
    <property type="match status" value="1"/>
</dbReference>
<keyword evidence="23" id="KW-1185">Reference proteome</keyword>
<sequence>MLLALHNNNDQATNTVLKTRIITALILAPIAIGGIFFLPPLGFALFTGAIITLGAWEWANMSGIESQPGRVGYALVMAALLYALGDLPALLVLWLAIAWWLVCFWLVRRYPAGSERWGAIPVRALMGFMVLVPAWVGLNHLRNGGFQFGDVANNLVVILYIFLVVWVADIGAYFAGRAFGKAKLAPRVSPGKSWAGVWGGLAAVALLAIVASLLANAGVAEAMLLVVASLVTGFVSVLGDLLESMLKRFRGIKDSSQLLPGHGGIMDRIDSLTAAIPVFALMITLLGWLTAGQVVA</sequence>
<evidence type="ECO:0000256" key="17">
    <source>
        <dbReference type="ARBA" id="ARBA00023264"/>
    </source>
</evidence>
<evidence type="ECO:0000256" key="6">
    <source>
        <dbReference type="ARBA" id="ARBA00012487"/>
    </source>
</evidence>
<dbReference type="EC" id="2.7.7.41" evidence="6 18"/>
<gene>
    <name evidence="21" type="ORF">DET51_11533</name>
    <name evidence="20" type="ORF">DET64_11533</name>
</gene>
<keyword evidence="9" id="KW-0444">Lipid biosynthesis</keyword>
<evidence type="ECO:0000256" key="12">
    <source>
        <dbReference type="ARBA" id="ARBA00022695"/>
    </source>
</evidence>
<comment type="caution">
    <text evidence="21">The sequence shown here is derived from an EMBL/GenBank/DDBJ whole genome shotgun (WGS) entry which is preliminary data.</text>
</comment>
<comment type="similarity">
    <text evidence="5 18">Belongs to the CDS family.</text>
</comment>
<keyword evidence="14" id="KW-0443">Lipid metabolism</keyword>
<comment type="pathway">
    <text evidence="4">Lipid metabolism.</text>
</comment>
<dbReference type="InterPro" id="IPR000374">
    <property type="entry name" value="PC_trans"/>
</dbReference>
<feature type="transmembrane region" description="Helical" evidence="19">
    <location>
        <begin position="222"/>
        <end position="242"/>
    </location>
</feature>
<protein>
    <recommendedName>
        <fullName evidence="7 18">Phosphatidate cytidylyltransferase</fullName>
        <ecNumber evidence="6 18">2.7.7.41</ecNumber>
    </recommendedName>
</protein>
<evidence type="ECO:0000256" key="2">
    <source>
        <dbReference type="ARBA" id="ARBA00004651"/>
    </source>
</evidence>
<dbReference type="Proteomes" id="UP000252795">
    <property type="component" value="Unassembled WGS sequence"/>
</dbReference>
<feature type="transmembrane region" description="Helical" evidence="19">
    <location>
        <begin position="195"/>
        <end position="216"/>
    </location>
</feature>
<evidence type="ECO:0000256" key="7">
    <source>
        <dbReference type="ARBA" id="ARBA00019373"/>
    </source>
</evidence>
<evidence type="ECO:0000313" key="23">
    <source>
        <dbReference type="Proteomes" id="UP000253065"/>
    </source>
</evidence>
<name>A0A368UP01_MARNT</name>
<keyword evidence="8" id="KW-1003">Cell membrane</keyword>
<accession>A0A368UP01</accession>
<evidence type="ECO:0000313" key="22">
    <source>
        <dbReference type="Proteomes" id="UP000252795"/>
    </source>
</evidence>
<dbReference type="Proteomes" id="UP000253065">
    <property type="component" value="Unassembled WGS sequence"/>
</dbReference>
<evidence type="ECO:0000313" key="21">
    <source>
        <dbReference type="EMBL" id="RCW30538.1"/>
    </source>
</evidence>
<evidence type="ECO:0000256" key="18">
    <source>
        <dbReference type="RuleBase" id="RU003938"/>
    </source>
</evidence>
<evidence type="ECO:0000256" key="3">
    <source>
        <dbReference type="ARBA" id="ARBA00005119"/>
    </source>
</evidence>
<evidence type="ECO:0000256" key="5">
    <source>
        <dbReference type="ARBA" id="ARBA00010185"/>
    </source>
</evidence>
<evidence type="ECO:0000313" key="20">
    <source>
        <dbReference type="EMBL" id="RBP69133.1"/>
    </source>
</evidence>
<keyword evidence="15 19" id="KW-0472">Membrane</keyword>
<evidence type="ECO:0000256" key="9">
    <source>
        <dbReference type="ARBA" id="ARBA00022516"/>
    </source>
</evidence>
<dbReference type="PROSITE" id="PS01315">
    <property type="entry name" value="CDS"/>
    <property type="match status" value="1"/>
</dbReference>
<evidence type="ECO:0000256" key="10">
    <source>
        <dbReference type="ARBA" id="ARBA00022679"/>
    </source>
</evidence>
<evidence type="ECO:0000256" key="15">
    <source>
        <dbReference type="ARBA" id="ARBA00023136"/>
    </source>
</evidence>
<feature type="transmembrane region" description="Helical" evidence="19">
    <location>
        <begin position="74"/>
        <end position="107"/>
    </location>
</feature>
<evidence type="ECO:0000256" key="4">
    <source>
        <dbReference type="ARBA" id="ARBA00005189"/>
    </source>
</evidence>
<evidence type="ECO:0000256" key="16">
    <source>
        <dbReference type="ARBA" id="ARBA00023209"/>
    </source>
</evidence>
<organism evidence="21 22">
    <name type="scientific">Marinobacter nauticus</name>
    <name type="common">Marinobacter hydrocarbonoclasticus</name>
    <name type="synonym">Marinobacter aquaeolei</name>
    <dbReference type="NCBI Taxonomy" id="2743"/>
    <lineage>
        <taxon>Bacteria</taxon>
        <taxon>Pseudomonadati</taxon>
        <taxon>Pseudomonadota</taxon>
        <taxon>Gammaproteobacteria</taxon>
        <taxon>Pseudomonadales</taxon>
        <taxon>Marinobacteraceae</taxon>
        <taxon>Marinobacter</taxon>
    </lineage>
</organism>
<feature type="transmembrane region" description="Helical" evidence="19">
    <location>
        <begin position="21"/>
        <end position="54"/>
    </location>
</feature>
<dbReference type="EMBL" id="QNSA01000015">
    <property type="protein sequence ID" value="RBP69133.1"/>
    <property type="molecule type" value="Genomic_DNA"/>
</dbReference>
<dbReference type="EMBL" id="QPJB01000015">
    <property type="protein sequence ID" value="RCW30538.1"/>
    <property type="molecule type" value="Genomic_DNA"/>
</dbReference>
<keyword evidence="12 18" id="KW-0548">Nucleotidyltransferase</keyword>
<dbReference type="GO" id="GO:0004605">
    <property type="term" value="F:phosphatidate cytidylyltransferase activity"/>
    <property type="evidence" value="ECO:0007669"/>
    <property type="project" value="UniProtKB-EC"/>
</dbReference>
<comment type="pathway">
    <text evidence="3 18">Phospholipid metabolism; CDP-diacylglycerol biosynthesis; CDP-diacylglycerol from sn-glycerol 3-phosphate: step 3/3.</text>
</comment>
<dbReference type="GO" id="GO:0016024">
    <property type="term" value="P:CDP-diacylglycerol biosynthetic process"/>
    <property type="evidence" value="ECO:0007669"/>
    <property type="project" value="UniProtKB-UniPathway"/>
</dbReference>
<keyword evidence="13 19" id="KW-1133">Transmembrane helix</keyword>
<evidence type="ECO:0000256" key="11">
    <source>
        <dbReference type="ARBA" id="ARBA00022692"/>
    </source>
</evidence>
<keyword evidence="10 18" id="KW-0808">Transferase</keyword>
<evidence type="ECO:0000256" key="14">
    <source>
        <dbReference type="ARBA" id="ARBA00023098"/>
    </source>
</evidence>
<dbReference type="AlphaFoldDB" id="A0A368UP01"/>
<feature type="transmembrane region" description="Helical" evidence="19">
    <location>
        <begin position="272"/>
        <end position="291"/>
    </location>
</feature>